<name>A0A927MML1_9BACL</name>
<evidence type="ECO:0000256" key="1">
    <source>
        <dbReference type="ARBA" id="ARBA00023186"/>
    </source>
</evidence>
<sequence>MSWKFWKVKEKNAVDVQIEYIRKDISSLDEKVEVTNEQIKRLTRLQFKSAKSMEEEFEEIKSSLQTQKEQANLISQVDEYANKQHHLIQHFIRLLDEMDHISAGLNDGQEAWRQLLEEWSRNLVRSLNEVGIHELDVLGEGFNPTVSEAMETVEIDSLDPTPRVPYQIVEVLKRGFVDDKENLIRKAQVVTVKEL</sequence>
<dbReference type="Proteomes" id="UP000658225">
    <property type="component" value="Unassembled WGS sequence"/>
</dbReference>
<organism evidence="3 4">
    <name type="scientific">Sporosarcina limicola</name>
    <dbReference type="NCBI Taxonomy" id="34101"/>
    <lineage>
        <taxon>Bacteria</taxon>
        <taxon>Bacillati</taxon>
        <taxon>Bacillota</taxon>
        <taxon>Bacilli</taxon>
        <taxon>Bacillales</taxon>
        <taxon>Caryophanaceae</taxon>
        <taxon>Sporosarcina</taxon>
    </lineage>
</organism>
<dbReference type="EMBL" id="JADBEL010000035">
    <property type="protein sequence ID" value="MBE1556738.1"/>
    <property type="molecule type" value="Genomic_DNA"/>
</dbReference>
<dbReference type="GO" id="GO:0042803">
    <property type="term" value="F:protein homodimerization activity"/>
    <property type="evidence" value="ECO:0007669"/>
    <property type="project" value="InterPro"/>
</dbReference>
<dbReference type="Pfam" id="PF01025">
    <property type="entry name" value="GrpE"/>
    <property type="match status" value="1"/>
</dbReference>
<dbReference type="GO" id="GO:0000774">
    <property type="term" value="F:adenyl-nucleotide exchange factor activity"/>
    <property type="evidence" value="ECO:0007669"/>
    <property type="project" value="InterPro"/>
</dbReference>
<dbReference type="AlphaFoldDB" id="A0A927MML1"/>
<keyword evidence="4" id="KW-1185">Reference proteome</keyword>
<dbReference type="Gene3D" id="2.30.22.10">
    <property type="entry name" value="Head domain of nucleotide exchange factor GrpE"/>
    <property type="match status" value="1"/>
</dbReference>
<dbReference type="InterPro" id="IPR009012">
    <property type="entry name" value="GrpE_head"/>
</dbReference>
<accession>A0A927MML1</accession>
<evidence type="ECO:0000256" key="2">
    <source>
        <dbReference type="SAM" id="Coils"/>
    </source>
</evidence>
<comment type="caution">
    <text evidence="3">The sequence shown here is derived from an EMBL/GenBank/DDBJ whole genome shotgun (WGS) entry which is preliminary data.</text>
</comment>
<feature type="coiled-coil region" evidence="2">
    <location>
        <begin position="25"/>
        <end position="70"/>
    </location>
</feature>
<dbReference type="InterPro" id="IPR000740">
    <property type="entry name" value="GrpE"/>
</dbReference>
<dbReference type="GO" id="GO:0051087">
    <property type="term" value="F:protein-folding chaperone binding"/>
    <property type="evidence" value="ECO:0007669"/>
    <property type="project" value="InterPro"/>
</dbReference>
<dbReference type="SUPFAM" id="SSF51064">
    <property type="entry name" value="Head domain of nucleotide exchange factor GrpE"/>
    <property type="match status" value="1"/>
</dbReference>
<evidence type="ECO:0000313" key="4">
    <source>
        <dbReference type="Proteomes" id="UP000658225"/>
    </source>
</evidence>
<dbReference type="RefSeq" id="WP_192600363.1">
    <property type="nucleotide sequence ID" value="NZ_JADBEL010000035.1"/>
</dbReference>
<keyword evidence="1" id="KW-0143">Chaperone</keyword>
<proteinExistence type="predicted"/>
<gene>
    <name evidence="3" type="ORF">H4683_003864</name>
</gene>
<protein>
    <submittedName>
        <fullName evidence="3">Molecular chaperone GrpE (Heat shock protein)</fullName>
    </submittedName>
</protein>
<evidence type="ECO:0000313" key="3">
    <source>
        <dbReference type="EMBL" id="MBE1556738.1"/>
    </source>
</evidence>
<keyword evidence="2" id="KW-0175">Coiled coil</keyword>
<dbReference type="GO" id="GO:0006457">
    <property type="term" value="P:protein folding"/>
    <property type="evidence" value="ECO:0007669"/>
    <property type="project" value="InterPro"/>
</dbReference>
<reference evidence="3" key="1">
    <citation type="submission" date="2020-10" db="EMBL/GenBank/DDBJ databases">
        <title>Genomic Encyclopedia of Type Strains, Phase IV (KMG-IV): sequencing the most valuable type-strain genomes for metagenomic binning, comparative biology and taxonomic classification.</title>
        <authorList>
            <person name="Goeker M."/>
        </authorList>
    </citation>
    <scope>NUCLEOTIDE SEQUENCE</scope>
    <source>
        <strain evidence="3">DSM 13886</strain>
    </source>
</reference>